<evidence type="ECO:0000313" key="2">
    <source>
        <dbReference type="Proteomes" id="UP001589667"/>
    </source>
</evidence>
<reference evidence="1 2" key="1">
    <citation type="submission" date="2024-09" db="EMBL/GenBank/DDBJ databases">
        <authorList>
            <person name="Sun Q."/>
            <person name="Mori K."/>
        </authorList>
    </citation>
    <scope>NUCLEOTIDE SEQUENCE [LARGE SCALE GENOMIC DNA]</scope>
    <source>
        <strain evidence="1 2">JCM 14321</strain>
    </source>
</reference>
<accession>A0ABV5STA3</accession>
<dbReference type="PANTHER" id="PTHR36529">
    <property type="entry name" value="SLL1095 PROTEIN"/>
    <property type="match status" value="1"/>
</dbReference>
<dbReference type="RefSeq" id="WP_157425352.1">
    <property type="nucleotide sequence ID" value="NZ_BAAANI010000003.1"/>
</dbReference>
<evidence type="ECO:0000313" key="1">
    <source>
        <dbReference type="EMBL" id="MFB9643578.1"/>
    </source>
</evidence>
<sequence>MTAIAVIAKECVPGRVKTRLHPPFTLDESAQLAAACLDDTLSAVAEMPASRRLLYFEGARTPALAAGFEVMPQGSGTLDERLAQLFDALSEPVLLVGMDTPQLTHAHLAAALDSLGAGADERDGWIGPAADGGFWLLALRAPKGDLVRGVSMSRADTGARQHRRLVEAGLRVGVLPELTDVDTIAEAAAVARDAPGTRFAQEFRRLAGVHA</sequence>
<dbReference type="InterPro" id="IPR029044">
    <property type="entry name" value="Nucleotide-diphossugar_trans"/>
</dbReference>
<organism evidence="1 2">
    <name type="scientific">Agromyces lapidis</name>
    <dbReference type="NCBI Taxonomy" id="279574"/>
    <lineage>
        <taxon>Bacteria</taxon>
        <taxon>Bacillati</taxon>
        <taxon>Actinomycetota</taxon>
        <taxon>Actinomycetes</taxon>
        <taxon>Micrococcales</taxon>
        <taxon>Microbacteriaceae</taxon>
        <taxon>Agromyces</taxon>
    </lineage>
</organism>
<dbReference type="InterPro" id="IPR018641">
    <property type="entry name" value="Trfase_1_rSAM/seldom-assoc"/>
</dbReference>
<dbReference type="Pfam" id="PF09837">
    <property type="entry name" value="DUF2064"/>
    <property type="match status" value="1"/>
</dbReference>
<comment type="caution">
    <text evidence="1">The sequence shown here is derived from an EMBL/GenBank/DDBJ whole genome shotgun (WGS) entry which is preliminary data.</text>
</comment>
<dbReference type="Gene3D" id="3.90.550.10">
    <property type="entry name" value="Spore Coat Polysaccharide Biosynthesis Protein SpsA, Chain A"/>
    <property type="match status" value="1"/>
</dbReference>
<dbReference type="EMBL" id="JBHMBL010000003">
    <property type="protein sequence ID" value="MFB9643578.1"/>
    <property type="molecule type" value="Genomic_DNA"/>
</dbReference>
<protein>
    <submittedName>
        <fullName evidence="1">DUF2064 domain-containing protein</fullName>
    </submittedName>
</protein>
<dbReference type="PANTHER" id="PTHR36529:SF1">
    <property type="entry name" value="GLYCOSYLTRANSFERASE"/>
    <property type="match status" value="1"/>
</dbReference>
<dbReference type="Proteomes" id="UP001589667">
    <property type="component" value="Unassembled WGS sequence"/>
</dbReference>
<name>A0ABV5STA3_9MICO</name>
<gene>
    <name evidence="1" type="ORF">ACFFQV_14875</name>
</gene>
<proteinExistence type="predicted"/>
<keyword evidence="2" id="KW-1185">Reference proteome</keyword>
<dbReference type="SUPFAM" id="SSF53448">
    <property type="entry name" value="Nucleotide-diphospho-sugar transferases"/>
    <property type="match status" value="1"/>
</dbReference>